<dbReference type="EMBL" id="BBQY01000033">
    <property type="protein sequence ID" value="GBH32228.1"/>
    <property type="molecule type" value="Genomic_DNA"/>
</dbReference>
<proteinExistence type="predicted"/>
<accession>A0A401J6K6</accession>
<dbReference type="SUPFAM" id="SSF51120">
    <property type="entry name" value="beta-Roll"/>
    <property type="match status" value="1"/>
</dbReference>
<keyword evidence="2" id="KW-1185">Reference proteome</keyword>
<organism evidence="1 2">
    <name type="scientific">Sphingobium xenophagum</name>
    <dbReference type="NCBI Taxonomy" id="121428"/>
    <lineage>
        <taxon>Bacteria</taxon>
        <taxon>Pseudomonadati</taxon>
        <taxon>Pseudomonadota</taxon>
        <taxon>Alphaproteobacteria</taxon>
        <taxon>Sphingomonadales</taxon>
        <taxon>Sphingomonadaceae</taxon>
        <taxon>Sphingobium</taxon>
    </lineage>
</organism>
<gene>
    <name evidence="1" type="ORF">MBESOW_P3463</name>
</gene>
<comment type="caution">
    <text evidence="1">The sequence shown here is derived from an EMBL/GenBank/DDBJ whole genome shotgun (WGS) entry which is preliminary data.</text>
</comment>
<dbReference type="InterPro" id="IPR011049">
    <property type="entry name" value="Serralysin-like_metalloprot_C"/>
</dbReference>
<evidence type="ECO:0000313" key="2">
    <source>
        <dbReference type="Proteomes" id="UP000290975"/>
    </source>
</evidence>
<dbReference type="RefSeq" id="WP_130754183.1">
    <property type="nucleotide sequence ID" value="NZ_BBQY01000033.1"/>
</dbReference>
<name>A0A401J6K6_SPHXE</name>
<dbReference type="Gene3D" id="2.150.10.10">
    <property type="entry name" value="Serralysin-like metalloprotease, C-terminal"/>
    <property type="match status" value="1"/>
</dbReference>
<dbReference type="Proteomes" id="UP000290975">
    <property type="component" value="Unassembled WGS sequence"/>
</dbReference>
<sequence length="171" mass="18004">MVSTSTIDGLAKNSKLEGMSLDKDGNLFAIDRVSGKVALIDLYAGNAVYVSQSLGVAQRTGDGFEAPAMAAPVFKPLTGLHAVGGDVLTGGLEADLFWYKAGDGVDTVNDFLTCIDQLHLSGFTLEQLKIDVFDGNTYIRFIDGNPDGFVDDAMIVLRGVNAIGTGDLVLV</sequence>
<reference evidence="1 2" key="1">
    <citation type="submission" date="2014-12" db="EMBL/GenBank/DDBJ databases">
        <title>Whole genome sequencing of Sphingobium xenophagum OW59.</title>
        <authorList>
            <person name="Ohta Y."/>
            <person name="Nishi S."/>
            <person name="Hatada Y."/>
        </authorList>
    </citation>
    <scope>NUCLEOTIDE SEQUENCE [LARGE SCALE GENOMIC DNA]</scope>
    <source>
        <strain evidence="1 2">OW59</strain>
    </source>
</reference>
<dbReference type="AlphaFoldDB" id="A0A401J6K6"/>
<protein>
    <submittedName>
        <fullName evidence="1">Uncharacterized protein</fullName>
    </submittedName>
</protein>
<evidence type="ECO:0000313" key="1">
    <source>
        <dbReference type="EMBL" id="GBH32228.1"/>
    </source>
</evidence>